<evidence type="ECO:0000256" key="2">
    <source>
        <dbReference type="ARBA" id="ARBA00022801"/>
    </source>
</evidence>
<dbReference type="PIRSF" id="PIRSF036480">
    <property type="entry name" value="FormyFH4_hydr"/>
    <property type="match status" value="1"/>
</dbReference>
<accession>A0A937AFW0</accession>
<dbReference type="PANTHER" id="PTHR42706">
    <property type="entry name" value="FORMYLTETRAHYDROFOLATE DEFORMYLASE"/>
    <property type="match status" value="1"/>
</dbReference>
<dbReference type="InterPro" id="IPR036477">
    <property type="entry name" value="Formyl_transf_N_sf"/>
</dbReference>
<sequence>MPHYILTITCPSRIGIIAAISGYLSEKGWNILDISQFDDLNTQKFFMRVYFNLEKDVCLEKLVMDFKPIAEKLSLKISIRNAKESMNTLILVSRSDHCLHDLLYRWKTGTLSINIIGIISNHPDHQQLVASCNIPFHYIPVMAHNKEKADKKLIDIIEKNNVELLILARYMQILSDKTCLKMSGRIINIHHAFLPSFKGANPYQQAYECGVKLIGATAHYVTPILDEGPIIEQDTVRVTHAQSIGDYIAIGRDIESRVLAHAVKAHTQYRVFINGGKTVVFPAGSGSYSSK</sequence>
<feature type="domain" description="ACT" evidence="5">
    <location>
        <begin position="5"/>
        <end position="80"/>
    </location>
</feature>
<keyword evidence="2 3" id="KW-0378">Hydrolase</keyword>
<dbReference type="GO" id="GO:0008864">
    <property type="term" value="F:formyltetrahydrofolate deformylase activity"/>
    <property type="evidence" value="ECO:0007669"/>
    <property type="project" value="UniProtKB-UniRule"/>
</dbReference>
<keyword evidence="3" id="KW-0658">Purine biosynthesis</keyword>
<dbReference type="InterPro" id="IPR002376">
    <property type="entry name" value="Formyl_transf_N"/>
</dbReference>
<dbReference type="InterPro" id="IPR002912">
    <property type="entry name" value="ACT_dom"/>
</dbReference>
<dbReference type="NCBIfam" id="TIGR00655">
    <property type="entry name" value="PurU"/>
    <property type="match status" value="1"/>
</dbReference>
<proteinExistence type="inferred from homology"/>
<dbReference type="EC" id="3.5.1.10" evidence="3 4"/>
<dbReference type="NCBIfam" id="NF004684">
    <property type="entry name" value="PRK06027.1"/>
    <property type="match status" value="1"/>
</dbReference>
<dbReference type="CDD" id="cd04875">
    <property type="entry name" value="ACT_F4HF-DF"/>
    <property type="match status" value="1"/>
</dbReference>
<dbReference type="SUPFAM" id="SSF53328">
    <property type="entry name" value="Formyltransferase"/>
    <property type="match status" value="1"/>
</dbReference>
<dbReference type="InterPro" id="IPR045865">
    <property type="entry name" value="ACT-like_dom_sf"/>
</dbReference>
<comment type="pathway">
    <text evidence="3">Purine metabolism; IMP biosynthesis via de novo pathway; formate from 10-formyl-5,6,7,8-tetrahydrofolate: step 1/1.</text>
</comment>
<dbReference type="Pfam" id="PF00551">
    <property type="entry name" value="Formyl_trans_N"/>
    <property type="match status" value="1"/>
</dbReference>
<comment type="caution">
    <text evidence="6">The sequence shown here is derived from an EMBL/GenBank/DDBJ whole genome shotgun (WGS) entry which is preliminary data.</text>
</comment>
<dbReference type="PANTHER" id="PTHR42706:SF1">
    <property type="entry name" value="FORMYLTETRAHYDROFOLATE DEFORMYLASE 2, MITOCHONDRIAL"/>
    <property type="match status" value="1"/>
</dbReference>
<dbReference type="HAMAP" id="MF_01927">
    <property type="entry name" value="PurU"/>
    <property type="match status" value="1"/>
</dbReference>
<evidence type="ECO:0000259" key="5">
    <source>
        <dbReference type="PROSITE" id="PS51671"/>
    </source>
</evidence>
<comment type="similarity">
    <text evidence="3">Belongs to the PurU family.</text>
</comment>
<name>A0A937AFW0_9HYPH</name>
<dbReference type="InterPro" id="IPR044074">
    <property type="entry name" value="PurU_ACT"/>
</dbReference>
<evidence type="ECO:0000256" key="1">
    <source>
        <dbReference type="ARBA" id="ARBA00022563"/>
    </source>
</evidence>
<dbReference type="EMBL" id="SEOL01000009">
    <property type="protein sequence ID" value="MBL0849308.1"/>
    <property type="molecule type" value="Genomic_DNA"/>
</dbReference>
<evidence type="ECO:0000256" key="4">
    <source>
        <dbReference type="NCBIfam" id="TIGR00655"/>
    </source>
</evidence>
<reference evidence="6" key="1">
    <citation type="submission" date="2019-02" db="EMBL/GenBank/DDBJ databases">
        <title>A novel Candidatus Liberibacter species associated with the New Zealand native fuchsia psyllid, Ctenarytaina fuchsiae.</title>
        <authorList>
            <person name="Thompson S.M."/>
            <person name="Jorgensen N."/>
            <person name="David C."/>
            <person name="Bulman S.R."/>
            <person name="Smith G.R."/>
        </authorList>
    </citation>
    <scope>NUCLEOTIDE SEQUENCE</scope>
    <source>
        <strain evidence="6">Oxford</strain>
    </source>
</reference>
<dbReference type="GO" id="GO:0006189">
    <property type="term" value="P:'de novo' IMP biosynthetic process"/>
    <property type="evidence" value="ECO:0007669"/>
    <property type="project" value="UniProtKB-UniRule"/>
</dbReference>
<dbReference type="PRINTS" id="PR01575">
    <property type="entry name" value="FFH4HYDRLASE"/>
</dbReference>
<comment type="catalytic activity">
    <reaction evidence="3">
        <text>(6R)-10-formyltetrahydrofolate + H2O = (6S)-5,6,7,8-tetrahydrofolate + formate + H(+)</text>
        <dbReference type="Rhea" id="RHEA:19833"/>
        <dbReference type="ChEBI" id="CHEBI:15377"/>
        <dbReference type="ChEBI" id="CHEBI:15378"/>
        <dbReference type="ChEBI" id="CHEBI:15740"/>
        <dbReference type="ChEBI" id="CHEBI:57453"/>
        <dbReference type="ChEBI" id="CHEBI:195366"/>
        <dbReference type="EC" id="3.5.1.10"/>
    </reaction>
</comment>
<organism evidence="6 7">
    <name type="scientific">Candidatus Liberibacter ctenarytainae</name>
    <dbReference type="NCBI Taxonomy" id="2020335"/>
    <lineage>
        <taxon>Bacteria</taxon>
        <taxon>Pseudomonadati</taxon>
        <taxon>Pseudomonadota</taxon>
        <taxon>Alphaproteobacteria</taxon>
        <taxon>Hyphomicrobiales</taxon>
        <taxon>Rhizobiaceae</taxon>
        <taxon>Liberibacter</taxon>
    </lineage>
</organism>
<dbReference type="PROSITE" id="PS51671">
    <property type="entry name" value="ACT"/>
    <property type="match status" value="1"/>
</dbReference>
<dbReference type="GO" id="GO:0006730">
    <property type="term" value="P:one-carbon metabolic process"/>
    <property type="evidence" value="ECO:0007669"/>
    <property type="project" value="UniProtKB-KW"/>
</dbReference>
<dbReference type="Proteomes" id="UP000736856">
    <property type="component" value="Unassembled WGS sequence"/>
</dbReference>
<dbReference type="InterPro" id="IPR004810">
    <property type="entry name" value="PurU"/>
</dbReference>
<evidence type="ECO:0000313" key="6">
    <source>
        <dbReference type="EMBL" id="MBL0849308.1"/>
    </source>
</evidence>
<dbReference type="Gene3D" id="3.30.70.260">
    <property type="match status" value="1"/>
</dbReference>
<dbReference type="AlphaFoldDB" id="A0A937AFW0"/>
<dbReference type="Gene3D" id="3.40.50.170">
    <property type="entry name" value="Formyl transferase, N-terminal domain"/>
    <property type="match status" value="1"/>
</dbReference>
<evidence type="ECO:0000256" key="3">
    <source>
        <dbReference type="HAMAP-Rule" id="MF_01927"/>
    </source>
</evidence>
<gene>
    <name evidence="3 6" type="primary">purU</name>
    <name evidence="6" type="ORF">EU981_04470</name>
</gene>
<feature type="active site" evidence="3">
    <location>
        <position position="226"/>
    </location>
</feature>
<protein>
    <recommendedName>
        <fullName evidence="3 4">Formyltetrahydrofolate deformylase</fullName>
        <ecNumber evidence="3 4">3.5.1.10</ecNumber>
    </recommendedName>
    <alternativeName>
        <fullName evidence="3">Formyl-FH(4) hydrolase</fullName>
    </alternativeName>
</protein>
<dbReference type="SUPFAM" id="SSF55021">
    <property type="entry name" value="ACT-like"/>
    <property type="match status" value="1"/>
</dbReference>
<keyword evidence="1 3" id="KW-0554">One-carbon metabolism</keyword>
<evidence type="ECO:0000313" key="7">
    <source>
        <dbReference type="Proteomes" id="UP000736856"/>
    </source>
</evidence>
<comment type="function">
    <text evidence="3">Catalyzes the hydrolysis of 10-formyltetrahydrofolate (formyl-FH4) to formate and tetrahydrofolate (FH4).</text>
</comment>